<reference evidence="2" key="1">
    <citation type="journal article" date="2015" name="Nat. Plants">
        <title>Genome expansion of Arabis alpina linked with retrotransposition and reduced symmetric DNA methylation.</title>
        <authorList>
            <person name="Willing E.M."/>
            <person name="Rawat V."/>
            <person name="Mandakova T."/>
            <person name="Maumus F."/>
            <person name="James G.V."/>
            <person name="Nordstroem K.J."/>
            <person name="Becker C."/>
            <person name="Warthmann N."/>
            <person name="Chica C."/>
            <person name="Szarzynska B."/>
            <person name="Zytnicki M."/>
            <person name="Albani M.C."/>
            <person name="Kiefer C."/>
            <person name="Bergonzi S."/>
            <person name="Castaings L."/>
            <person name="Mateos J.L."/>
            <person name="Berns M.C."/>
            <person name="Bujdoso N."/>
            <person name="Piofczyk T."/>
            <person name="de Lorenzo L."/>
            <person name="Barrero-Sicilia C."/>
            <person name="Mateos I."/>
            <person name="Piednoel M."/>
            <person name="Hagmann J."/>
            <person name="Chen-Min-Tao R."/>
            <person name="Iglesias-Fernandez R."/>
            <person name="Schuster S.C."/>
            <person name="Alonso-Blanco C."/>
            <person name="Roudier F."/>
            <person name="Carbonero P."/>
            <person name="Paz-Ares J."/>
            <person name="Davis S.J."/>
            <person name="Pecinka A."/>
            <person name="Quesneville H."/>
            <person name="Colot V."/>
            <person name="Lysak M.A."/>
            <person name="Weigel D."/>
            <person name="Coupland G."/>
            <person name="Schneeberger K."/>
        </authorList>
    </citation>
    <scope>NUCLEOTIDE SEQUENCE [LARGE SCALE GENOMIC DNA]</scope>
    <source>
        <strain evidence="2">cv. Pajares</strain>
    </source>
</reference>
<protein>
    <submittedName>
        <fullName evidence="1">Uncharacterized protein</fullName>
    </submittedName>
</protein>
<organism evidence="1 2">
    <name type="scientific">Arabis alpina</name>
    <name type="common">Alpine rock-cress</name>
    <dbReference type="NCBI Taxonomy" id="50452"/>
    <lineage>
        <taxon>Eukaryota</taxon>
        <taxon>Viridiplantae</taxon>
        <taxon>Streptophyta</taxon>
        <taxon>Embryophyta</taxon>
        <taxon>Tracheophyta</taxon>
        <taxon>Spermatophyta</taxon>
        <taxon>Magnoliopsida</taxon>
        <taxon>eudicotyledons</taxon>
        <taxon>Gunneridae</taxon>
        <taxon>Pentapetalae</taxon>
        <taxon>rosids</taxon>
        <taxon>malvids</taxon>
        <taxon>Brassicales</taxon>
        <taxon>Brassicaceae</taxon>
        <taxon>Arabideae</taxon>
        <taxon>Arabis</taxon>
    </lineage>
</organism>
<dbReference type="Gramene" id="KFK32920">
    <property type="protein sequence ID" value="KFK32920"/>
    <property type="gene ID" value="AALP_AA6G306400"/>
</dbReference>
<dbReference type="EMBL" id="CM002874">
    <property type="protein sequence ID" value="KFK32920.1"/>
    <property type="molecule type" value="Genomic_DNA"/>
</dbReference>
<dbReference type="Proteomes" id="UP000029120">
    <property type="component" value="Chromosome 6"/>
</dbReference>
<evidence type="ECO:0000313" key="2">
    <source>
        <dbReference type="Proteomes" id="UP000029120"/>
    </source>
</evidence>
<dbReference type="AlphaFoldDB" id="A0A087GSR8"/>
<evidence type="ECO:0000313" key="1">
    <source>
        <dbReference type="EMBL" id="KFK32920.1"/>
    </source>
</evidence>
<name>A0A087GSR8_ARAAL</name>
<sequence>MKLCVFDLYACSHLIEFGLVFLFGLDGQVIIVLASRSSLFPGVYG</sequence>
<accession>A0A087GSR8</accession>
<proteinExistence type="predicted"/>
<gene>
    <name evidence="1" type="ordered locus">AALP_Aa6g306400</name>
</gene>
<keyword evidence="2" id="KW-1185">Reference proteome</keyword>